<dbReference type="Proteomes" id="UP000053087">
    <property type="component" value="Chromosome"/>
</dbReference>
<dbReference type="AlphaFoldDB" id="A0A660HSH9"/>
<protein>
    <submittedName>
        <fullName evidence="1">Uncharacterized protein</fullName>
    </submittedName>
</protein>
<sequence length="68" mass="8056">MLRRTGDQKSSSKSLLIVIVDREKVKFWLKTNLSLNRKHIRCPDIQDFSRFAFARIFSLNFNVPGFRL</sequence>
<dbReference type="EMBL" id="CP032683">
    <property type="protein sequence ID" value="AYK15250.1"/>
    <property type="molecule type" value="Genomic_DNA"/>
</dbReference>
<reference evidence="1 2" key="1">
    <citation type="journal article" date="2016" name="Int. J. Syst. Evol. Microbiol.">
        <title>Methanosarcina flavescens sp. nov., a methanogenic archaeon isolated from a full-scale anaerobic digester.</title>
        <authorList>
            <person name="Kern T."/>
            <person name="Fischer M.A."/>
            <person name="Deppenmeier U."/>
            <person name="Schmitz R.A."/>
            <person name="Rother M."/>
        </authorList>
    </citation>
    <scope>NUCLEOTIDE SEQUENCE [LARGE SCALE GENOMIC DNA]</scope>
    <source>
        <strain evidence="1 2">E03.2</strain>
    </source>
</reference>
<proteinExistence type="predicted"/>
<keyword evidence="2" id="KW-1185">Reference proteome</keyword>
<dbReference type="KEGG" id="mfz:AOB57_008635"/>
<accession>A0A660HSH9</accession>
<evidence type="ECO:0000313" key="1">
    <source>
        <dbReference type="EMBL" id="AYK15250.1"/>
    </source>
</evidence>
<name>A0A660HSH9_9EURY</name>
<gene>
    <name evidence="1" type="ORF">AOB57_008635</name>
</gene>
<organism evidence="1 2">
    <name type="scientific">Methanosarcina flavescens</name>
    <dbReference type="NCBI Taxonomy" id="1715806"/>
    <lineage>
        <taxon>Archaea</taxon>
        <taxon>Methanobacteriati</taxon>
        <taxon>Methanobacteriota</taxon>
        <taxon>Stenosarchaea group</taxon>
        <taxon>Methanomicrobia</taxon>
        <taxon>Methanosarcinales</taxon>
        <taxon>Methanosarcinaceae</taxon>
        <taxon>Methanosarcina</taxon>
    </lineage>
</organism>
<evidence type="ECO:0000313" key="2">
    <source>
        <dbReference type="Proteomes" id="UP000053087"/>
    </source>
</evidence>